<feature type="region of interest" description="Disordered" evidence="2">
    <location>
        <begin position="735"/>
        <end position="767"/>
    </location>
</feature>
<dbReference type="Pfam" id="PF13976">
    <property type="entry name" value="gag_pre-integrs"/>
    <property type="match status" value="1"/>
</dbReference>
<name>A0A2N9HIB6_FAGSY</name>
<dbReference type="InterPro" id="IPR057670">
    <property type="entry name" value="SH3_retrovirus"/>
</dbReference>
<feature type="domain" description="CCHC-type" evidence="3">
    <location>
        <begin position="399"/>
        <end position="415"/>
    </location>
</feature>
<dbReference type="AlphaFoldDB" id="A0A2N9HIB6"/>
<keyword evidence="1" id="KW-0862">Zinc</keyword>
<dbReference type="InterPro" id="IPR036875">
    <property type="entry name" value="Znf_CCHC_sf"/>
</dbReference>
<proteinExistence type="predicted"/>
<gene>
    <name evidence="4" type="ORF">FSB_LOCUS39557</name>
</gene>
<dbReference type="CDD" id="cd09272">
    <property type="entry name" value="RNase_HI_RT_Ty1"/>
    <property type="match status" value="1"/>
</dbReference>
<dbReference type="Gene3D" id="4.10.60.10">
    <property type="entry name" value="Zinc finger, CCHC-type"/>
    <property type="match status" value="1"/>
</dbReference>
<dbReference type="GO" id="GO:0008270">
    <property type="term" value="F:zinc ion binding"/>
    <property type="evidence" value="ECO:0007669"/>
    <property type="project" value="UniProtKB-KW"/>
</dbReference>
<dbReference type="Gene3D" id="3.30.420.10">
    <property type="entry name" value="Ribonuclease H-like superfamily/Ribonuclease H"/>
    <property type="match status" value="1"/>
</dbReference>
<evidence type="ECO:0000256" key="2">
    <source>
        <dbReference type="SAM" id="MobiDB-lite"/>
    </source>
</evidence>
<accession>A0A2N9HIB6</accession>
<reference evidence="4" key="1">
    <citation type="submission" date="2018-02" db="EMBL/GenBank/DDBJ databases">
        <authorList>
            <person name="Cohen D.B."/>
            <person name="Kent A.D."/>
        </authorList>
    </citation>
    <scope>NUCLEOTIDE SEQUENCE</scope>
</reference>
<feature type="region of interest" description="Disordered" evidence="2">
    <location>
        <begin position="356"/>
        <end position="395"/>
    </location>
</feature>
<dbReference type="EMBL" id="OIVN01003498">
    <property type="protein sequence ID" value="SPD11675.1"/>
    <property type="molecule type" value="Genomic_DNA"/>
</dbReference>
<dbReference type="InterPro" id="IPR043502">
    <property type="entry name" value="DNA/RNA_pol_sf"/>
</dbReference>
<organism evidence="4">
    <name type="scientific">Fagus sylvatica</name>
    <name type="common">Beechnut</name>
    <dbReference type="NCBI Taxonomy" id="28930"/>
    <lineage>
        <taxon>Eukaryota</taxon>
        <taxon>Viridiplantae</taxon>
        <taxon>Streptophyta</taxon>
        <taxon>Embryophyta</taxon>
        <taxon>Tracheophyta</taxon>
        <taxon>Spermatophyta</taxon>
        <taxon>Magnoliopsida</taxon>
        <taxon>eudicotyledons</taxon>
        <taxon>Gunneridae</taxon>
        <taxon>Pentapetalae</taxon>
        <taxon>rosids</taxon>
        <taxon>fabids</taxon>
        <taxon>Fagales</taxon>
        <taxon>Fagaceae</taxon>
        <taxon>Fagus</taxon>
    </lineage>
</organism>
<dbReference type="Pfam" id="PF14223">
    <property type="entry name" value="Retrotran_gag_2"/>
    <property type="match status" value="1"/>
</dbReference>
<dbReference type="InterPro" id="IPR013103">
    <property type="entry name" value="RVT_2"/>
</dbReference>
<dbReference type="Pfam" id="PF00098">
    <property type="entry name" value="zf-CCHC"/>
    <property type="match status" value="1"/>
</dbReference>
<dbReference type="PANTHER" id="PTHR11439:SF491">
    <property type="entry name" value="INTEGRASE CATALYTIC DOMAIN-CONTAINING PROTEIN"/>
    <property type="match status" value="1"/>
</dbReference>
<dbReference type="InterPro" id="IPR001878">
    <property type="entry name" value="Znf_CCHC"/>
</dbReference>
<feature type="compositionally biased region" description="Basic and acidic residues" evidence="2">
    <location>
        <begin position="742"/>
        <end position="759"/>
    </location>
</feature>
<evidence type="ECO:0000259" key="3">
    <source>
        <dbReference type="PROSITE" id="PS50158"/>
    </source>
</evidence>
<dbReference type="PANTHER" id="PTHR11439">
    <property type="entry name" value="GAG-POL-RELATED RETROTRANSPOSON"/>
    <property type="match status" value="1"/>
</dbReference>
<dbReference type="GO" id="GO:0003676">
    <property type="term" value="F:nucleic acid binding"/>
    <property type="evidence" value="ECO:0007669"/>
    <property type="project" value="InterPro"/>
</dbReference>
<keyword evidence="1" id="KW-0479">Metal-binding</keyword>
<dbReference type="PROSITE" id="PS50158">
    <property type="entry name" value="ZF_CCHC"/>
    <property type="match status" value="1"/>
</dbReference>
<evidence type="ECO:0000313" key="4">
    <source>
        <dbReference type="EMBL" id="SPD11675.1"/>
    </source>
</evidence>
<sequence>MQPHVVVIPYPAQGHVAPLMKLSHLIVGHGIKVTFVTTEFIHAKLTASMPVNNEEKSPIRLVSIPDGLEPGDDRNDPTKRIESVVKFMPAHFKDLIEKINKSDDDDQISCVIADAFIGWALEVAEKMGIKRAAFFPAGPGNLALLLHIPKLIEDGIIDAKELLVETMAINASIATVGLVKFDGTGNFGLWQRRVKDLLVQQGLVKALYGKTKKPEKMTDDEWEELDMKAVSTIRLLLADEVMYDVMEENSTAGIWLNLEKRYMSKSLTNKLHLKQKLYGLKMTEGADLRQHINTFKQIISDMLRIDIKFEDEDKAMMLLTSLPASYEHLVTTLLYGKETLELEEVSGALLDHYQRKHKDSAESSGEGLVVKGYQDRGRKKDKDDKSARGRSKSKNKTIKCFKCQKKGHMKRECPEWNKGKEESSTSVNVVADSESDGDMLSVSSSTDGLNNSWLLDSACSFHVTAHRNWFDTYRSIIVVLFEWAFNAGVLKTIPVRSGLSSQEFSYLFPNRLRIRADLCSYSDISEHITRLGQKISSNVYKLLGNTILGGVAAVAESEDDDTLLWHMRLGHMSERGMRELHKRNLLTGINSAKSMVSRDTSQYGKLLNKMGWLRDLTGPITETARCLRLNAELPKIFWAEAVDMACYIINRSPRVALDGKVAEEVWTGQEVDYSFMRIFGCPAYVHISGEDRSKLDPKSKKCIFLGFKKGVKGYKLWDPVAQKVVISRDVVELDELESQSDEEPHSNDQEQDSTRSDRPKRNKRPPVRYGFEDLVSYALLTSSEDPSTFQEAIESSEKDKWMEAMVEENESLSKNKTWELTELPKGKKPIGCKWVFKKKEAVSEKEGERFKARLVAKGYSQRHGIDYDEVFSPVVRHTSIRAVLALVADQDLELEQLDVKTAFLHGNLEEEIFMVQPEGFKQPGTENLVCRLKKSLYGLKQSPKQWYKMFDSYMIQIGSTRCEYDCCVYVRILEDGSYIFLLLYVDDMLIVAKSMCEVNMLKSLLHKEFEMKDLGAAKKILGMEIRRDREARKLWLSQKNYIRKVLEKFSILDAKPVSTPLANHFRLSGSQCPKNEKEIENMSKVPYASAVGCLMYAMVCTRSNLAHAVSTVSKYMANPGREHYNAVKWIFRYLKGTAEYGILFSRQPGTNSVVGYVDADYAAMSTTEAEYMAVAEAAKEALWLKGLVKELGLNQGEVQMYCDSQSVIYLAKNQVYHARTKHIDVRFHKIRELIVTGDIVLEKVYTSENAADMLTKPVTTAKFKHCLDLVNVSSL</sequence>
<dbReference type="SMART" id="SM00343">
    <property type="entry name" value="ZnF_C2HC"/>
    <property type="match status" value="1"/>
</dbReference>
<dbReference type="Pfam" id="PF07727">
    <property type="entry name" value="RVT_2"/>
    <property type="match status" value="1"/>
</dbReference>
<evidence type="ECO:0000256" key="1">
    <source>
        <dbReference type="PROSITE-ProRule" id="PRU00047"/>
    </source>
</evidence>
<dbReference type="InterPro" id="IPR036397">
    <property type="entry name" value="RNaseH_sf"/>
</dbReference>
<protein>
    <recommendedName>
        <fullName evidence="3">CCHC-type domain-containing protein</fullName>
    </recommendedName>
</protein>
<dbReference type="SUPFAM" id="SSF57756">
    <property type="entry name" value="Retrovirus zinc finger-like domains"/>
    <property type="match status" value="1"/>
</dbReference>
<feature type="compositionally biased region" description="Basic and acidic residues" evidence="2">
    <location>
        <begin position="373"/>
        <end position="387"/>
    </location>
</feature>
<dbReference type="Gene3D" id="3.40.50.2000">
    <property type="entry name" value="Glycogen Phosphorylase B"/>
    <property type="match status" value="1"/>
</dbReference>
<dbReference type="Pfam" id="PF25597">
    <property type="entry name" value="SH3_retrovirus"/>
    <property type="match status" value="1"/>
</dbReference>
<dbReference type="InterPro" id="IPR025724">
    <property type="entry name" value="GAG-pre-integrase_dom"/>
</dbReference>
<keyword evidence="1" id="KW-0863">Zinc-finger</keyword>
<dbReference type="SUPFAM" id="SSF56672">
    <property type="entry name" value="DNA/RNA polymerases"/>
    <property type="match status" value="1"/>
</dbReference>
<dbReference type="SUPFAM" id="SSF53756">
    <property type="entry name" value="UDP-Glycosyltransferase/glycogen phosphorylase"/>
    <property type="match status" value="1"/>
</dbReference>